<dbReference type="GO" id="GO:0034605">
    <property type="term" value="P:cellular response to heat"/>
    <property type="evidence" value="ECO:0007669"/>
    <property type="project" value="TreeGrafter"/>
</dbReference>
<name>A0AAQ3NYF5_VIGMU</name>
<accession>A0AAQ3NYF5</accession>
<dbReference type="SUPFAM" id="SSF52540">
    <property type="entry name" value="P-loop containing nucleoside triphosphate hydrolases"/>
    <property type="match status" value="1"/>
</dbReference>
<dbReference type="GO" id="GO:0005737">
    <property type="term" value="C:cytoplasm"/>
    <property type="evidence" value="ECO:0007669"/>
    <property type="project" value="TreeGrafter"/>
</dbReference>
<dbReference type="Gene3D" id="3.40.50.300">
    <property type="entry name" value="P-loop containing nucleotide triphosphate hydrolases"/>
    <property type="match status" value="1"/>
</dbReference>
<dbReference type="InterPro" id="IPR027417">
    <property type="entry name" value="P-loop_NTPase"/>
</dbReference>
<feature type="domain" description="Clp ATPase C-terminal" evidence="4">
    <location>
        <begin position="162"/>
        <end position="207"/>
    </location>
</feature>
<keyword evidence="6" id="KW-1185">Reference proteome</keyword>
<keyword evidence="1" id="KW-0547">Nucleotide-binding</keyword>
<evidence type="ECO:0000259" key="3">
    <source>
        <dbReference type="Pfam" id="PF02861"/>
    </source>
</evidence>
<dbReference type="Pfam" id="PF02861">
    <property type="entry name" value="Clp_N"/>
    <property type="match status" value="1"/>
</dbReference>
<dbReference type="EMBL" id="CP144699">
    <property type="protein sequence ID" value="WVZ18344.1"/>
    <property type="molecule type" value="Genomic_DNA"/>
</dbReference>
<dbReference type="Gene3D" id="1.10.8.60">
    <property type="match status" value="1"/>
</dbReference>
<evidence type="ECO:0000313" key="5">
    <source>
        <dbReference type="EMBL" id="WVZ18344.1"/>
    </source>
</evidence>
<dbReference type="Pfam" id="PF10431">
    <property type="entry name" value="ClpB_D2-small"/>
    <property type="match status" value="1"/>
</dbReference>
<dbReference type="SUPFAM" id="SSF81923">
    <property type="entry name" value="Double Clp-N motif"/>
    <property type="match status" value="1"/>
</dbReference>
<dbReference type="InterPro" id="IPR036628">
    <property type="entry name" value="Clp_N_dom_sf"/>
</dbReference>
<dbReference type="GO" id="GO:0016887">
    <property type="term" value="F:ATP hydrolysis activity"/>
    <property type="evidence" value="ECO:0007669"/>
    <property type="project" value="TreeGrafter"/>
</dbReference>
<dbReference type="InterPro" id="IPR019489">
    <property type="entry name" value="Clp_ATPase_C"/>
</dbReference>
<feature type="domain" description="Clp R" evidence="3">
    <location>
        <begin position="6"/>
        <end position="101"/>
    </location>
</feature>
<reference evidence="5 6" key="1">
    <citation type="journal article" date="2023" name="Life. Sci Alliance">
        <title>Evolutionary insights into 3D genome organization and epigenetic landscape of Vigna mungo.</title>
        <authorList>
            <person name="Junaid A."/>
            <person name="Singh B."/>
            <person name="Bhatia S."/>
        </authorList>
    </citation>
    <scope>NUCLEOTIDE SEQUENCE [LARGE SCALE GENOMIC DNA]</scope>
    <source>
        <strain evidence="5">Urdbean</strain>
    </source>
</reference>
<dbReference type="Gene3D" id="1.10.1780.10">
    <property type="entry name" value="Clp, N-terminal domain"/>
    <property type="match status" value="1"/>
</dbReference>
<protein>
    <submittedName>
        <fullName evidence="5">Uncharacterized protein</fullName>
    </submittedName>
</protein>
<dbReference type="PANTHER" id="PTHR11638:SF18">
    <property type="entry name" value="HEAT SHOCK PROTEIN 104"/>
    <property type="match status" value="1"/>
</dbReference>
<organism evidence="5 6">
    <name type="scientific">Vigna mungo</name>
    <name type="common">Black gram</name>
    <name type="synonym">Phaseolus mungo</name>
    <dbReference type="NCBI Taxonomy" id="3915"/>
    <lineage>
        <taxon>Eukaryota</taxon>
        <taxon>Viridiplantae</taxon>
        <taxon>Streptophyta</taxon>
        <taxon>Embryophyta</taxon>
        <taxon>Tracheophyta</taxon>
        <taxon>Spermatophyta</taxon>
        <taxon>Magnoliopsida</taxon>
        <taxon>eudicotyledons</taxon>
        <taxon>Gunneridae</taxon>
        <taxon>Pentapetalae</taxon>
        <taxon>rosids</taxon>
        <taxon>fabids</taxon>
        <taxon>Fabales</taxon>
        <taxon>Fabaceae</taxon>
        <taxon>Papilionoideae</taxon>
        <taxon>50 kb inversion clade</taxon>
        <taxon>NPAAA clade</taxon>
        <taxon>indigoferoid/millettioid clade</taxon>
        <taxon>Phaseoleae</taxon>
        <taxon>Vigna</taxon>
    </lineage>
</organism>
<evidence type="ECO:0000313" key="6">
    <source>
        <dbReference type="Proteomes" id="UP001374535"/>
    </source>
</evidence>
<evidence type="ECO:0000256" key="2">
    <source>
        <dbReference type="ARBA" id="ARBA00022840"/>
    </source>
</evidence>
<dbReference type="InterPro" id="IPR050130">
    <property type="entry name" value="ClpA_ClpB"/>
</dbReference>
<keyword evidence="2" id="KW-0067">ATP-binding</keyword>
<gene>
    <name evidence="5" type="ORF">V8G54_005666</name>
</gene>
<proteinExistence type="predicted"/>
<dbReference type="InterPro" id="IPR004176">
    <property type="entry name" value="Clp_R_N"/>
</dbReference>
<sequence>MTNSDEFTDKTNGALKSAHKIVVSSGHAQYTPRHLVYSPLSDKGGIFFQALSNETEEESTGTTEKVYSQALKRLPSQSHPLDVVPTSPSLIKVINKAWLLKKMRVVTPKVKSEVGGKEGRKVESATGNSSMQVRDKVIQEVNRYFKPKLLNGLSRIVVFDPLSREQLRLVVRLQMKDIASCLAERGITMAVTNVALDYILSESYDPVGKVMNPDKFTDKTNEALKSARKTVVSSGHAERGIDARDGRSVQPNAEEVVLSISSSGHGVSRRTGIPVTRLKQEDKERLIGLADRLHQRVVEQDEVVNSVIEVSESVRQRPVKQ</sequence>
<dbReference type="AlphaFoldDB" id="A0AAQ3NYF5"/>
<evidence type="ECO:0000259" key="4">
    <source>
        <dbReference type="Pfam" id="PF10431"/>
    </source>
</evidence>
<dbReference type="PANTHER" id="PTHR11638">
    <property type="entry name" value="ATP-DEPENDENT CLP PROTEASE"/>
    <property type="match status" value="1"/>
</dbReference>
<evidence type="ECO:0000256" key="1">
    <source>
        <dbReference type="ARBA" id="ARBA00022741"/>
    </source>
</evidence>
<dbReference type="GO" id="GO:0005524">
    <property type="term" value="F:ATP binding"/>
    <property type="evidence" value="ECO:0007669"/>
    <property type="project" value="UniProtKB-KW"/>
</dbReference>
<dbReference type="Proteomes" id="UP001374535">
    <property type="component" value="Chromosome 2"/>
</dbReference>